<dbReference type="Gene3D" id="3.40.50.410">
    <property type="entry name" value="von Willebrand factor, type A domain"/>
    <property type="match status" value="1"/>
</dbReference>
<keyword evidence="5" id="KW-1185">Reference proteome</keyword>
<dbReference type="Proteomes" id="UP000190637">
    <property type="component" value="Unassembled WGS sequence"/>
</dbReference>
<sequence>MGRHRGNSPDEDDHRPRRRSGRSRRRRGRGGAITAFAAAFAVLLGLGVTGWVLIDRQGGCGREDISLKVLAASELSPVLTRIASSFNAGEHSLDGRCVQVEVRGADSANVAYGISGAGPTMGDTSSHVWIPDSSLWPSLVERSTENAVLTDTGTAVAHSPLVLALPREAAEDGEATSWATLVPTDTATPGNGGYDVRLIDPVRSSSGLATLALIKGAIGDGQEQQARLIAAFQGLQQGVATDEEAAFSALSGDSGDASPVLVLSEQAAWRYNNEHENAPAHVNYPEGGTYTLDYPYLLRTDDPLLSRAAEAFRAELTGDDAQSLIRGEGFRSADGTADTEVLRSEAGFQKEIPAELPSPSGGAVEQLTRAWNQLKLNTRMLTVLDISGSMAEAVPGTGLTRMNVTTQAATEGLSLFPEDAEIGLWEFSVRINGDLDYRETVPIRPLDNEVEGGTQHQALTTALAGIEPKPDGDTGLYDTILAAYREMSRTYKADRVNTILVLTDGNNDDEGSISLDELLTTLEEEFVPDRPVAVISIAFGPDIDPEPLERIAQVTKGAAYSTDDPTEIGDIFLQSFALRIADTGEEG</sequence>
<dbReference type="SUPFAM" id="SSF53850">
    <property type="entry name" value="Periplasmic binding protein-like II"/>
    <property type="match status" value="1"/>
</dbReference>
<evidence type="ECO:0000259" key="3">
    <source>
        <dbReference type="PROSITE" id="PS50234"/>
    </source>
</evidence>
<reference evidence="4 5" key="1">
    <citation type="submission" date="2017-02" db="EMBL/GenBank/DDBJ databases">
        <authorList>
            <person name="Peterson S.W."/>
        </authorList>
    </citation>
    <scope>NUCLEOTIDE SEQUENCE [LARGE SCALE GENOMIC DNA]</scope>
    <source>
        <strain evidence="4 5">DSM 45154</strain>
    </source>
</reference>
<dbReference type="EMBL" id="FUWS01000007">
    <property type="protein sequence ID" value="SKA17634.1"/>
    <property type="molecule type" value="Genomic_DNA"/>
</dbReference>
<dbReference type="InterPro" id="IPR002035">
    <property type="entry name" value="VWF_A"/>
</dbReference>
<dbReference type="SMART" id="SM00327">
    <property type="entry name" value="VWA"/>
    <property type="match status" value="1"/>
</dbReference>
<keyword evidence="2" id="KW-0812">Transmembrane</keyword>
<feature type="transmembrane region" description="Helical" evidence="2">
    <location>
        <begin position="32"/>
        <end position="54"/>
    </location>
</feature>
<dbReference type="SUPFAM" id="SSF53300">
    <property type="entry name" value="vWA-like"/>
    <property type="match status" value="1"/>
</dbReference>
<dbReference type="PROSITE" id="PS50234">
    <property type="entry name" value="VWFA"/>
    <property type="match status" value="1"/>
</dbReference>
<dbReference type="AlphaFoldDB" id="A0A1T4RNT2"/>
<name>A0A1T4RNT2_9ACTN</name>
<dbReference type="RefSeq" id="WP_078762159.1">
    <property type="nucleotide sequence ID" value="NZ_FUWS01000007.1"/>
</dbReference>
<evidence type="ECO:0000256" key="1">
    <source>
        <dbReference type="SAM" id="MobiDB-lite"/>
    </source>
</evidence>
<gene>
    <name evidence="4" type="ORF">SAMN02745673_02844</name>
</gene>
<feature type="domain" description="VWFA" evidence="3">
    <location>
        <begin position="379"/>
        <end position="576"/>
    </location>
</feature>
<keyword evidence="2" id="KW-1133">Transmembrane helix</keyword>
<organism evidence="4 5">
    <name type="scientific">Marinactinospora thermotolerans DSM 45154</name>
    <dbReference type="NCBI Taxonomy" id="1122192"/>
    <lineage>
        <taxon>Bacteria</taxon>
        <taxon>Bacillati</taxon>
        <taxon>Actinomycetota</taxon>
        <taxon>Actinomycetes</taxon>
        <taxon>Streptosporangiales</taxon>
        <taxon>Nocardiopsidaceae</taxon>
        <taxon>Marinactinospora</taxon>
    </lineage>
</organism>
<evidence type="ECO:0000256" key="2">
    <source>
        <dbReference type="SAM" id="Phobius"/>
    </source>
</evidence>
<proteinExistence type="predicted"/>
<keyword evidence="2" id="KW-0472">Membrane</keyword>
<dbReference type="Pfam" id="PF00092">
    <property type="entry name" value="VWA"/>
    <property type="match status" value="1"/>
</dbReference>
<feature type="compositionally biased region" description="Basic residues" evidence="1">
    <location>
        <begin position="16"/>
        <end position="29"/>
    </location>
</feature>
<evidence type="ECO:0000313" key="4">
    <source>
        <dbReference type="EMBL" id="SKA17634.1"/>
    </source>
</evidence>
<dbReference type="Pfam" id="PF13531">
    <property type="entry name" value="SBP_bac_11"/>
    <property type="match status" value="1"/>
</dbReference>
<protein>
    <submittedName>
        <fullName evidence="4">Uncharacterized protein containing a von Willebrand factor type A (VWA) domain</fullName>
    </submittedName>
</protein>
<dbReference type="OrthoDB" id="5621159at2"/>
<accession>A0A1T4RNT2</accession>
<dbReference type="InterPro" id="IPR036465">
    <property type="entry name" value="vWFA_dom_sf"/>
</dbReference>
<evidence type="ECO:0000313" key="5">
    <source>
        <dbReference type="Proteomes" id="UP000190637"/>
    </source>
</evidence>
<feature type="region of interest" description="Disordered" evidence="1">
    <location>
        <begin position="1"/>
        <end position="29"/>
    </location>
</feature>
<dbReference type="STRING" id="1122192.SAMN02745673_02844"/>